<reference evidence="1" key="1">
    <citation type="submission" date="2018-02" db="EMBL/GenBank/DDBJ databases">
        <authorList>
            <person name="Cohen D.B."/>
            <person name="Kent A.D."/>
        </authorList>
    </citation>
    <scope>NUCLEOTIDE SEQUENCE</scope>
</reference>
<dbReference type="EMBL" id="OIVN01006358">
    <property type="protein sequence ID" value="SPD31373.1"/>
    <property type="molecule type" value="Genomic_DNA"/>
</dbReference>
<name>A0A2N9J4F0_FAGSY</name>
<proteinExistence type="predicted"/>
<evidence type="ECO:0000313" key="1">
    <source>
        <dbReference type="EMBL" id="SPD31373.1"/>
    </source>
</evidence>
<organism evidence="1">
    <name type="scientific">Fagus sylvatica</name>
    <name type="common">Beechnut</name>
    <dbReference type="NCBI Taxonomy" id="28930"/>
    <lineage>
        <taxon>Eukaryota</taxon>
        <taxon>Viridiplantae</taxon>
        <taxon>Streptophyta</taxon>
        <taxon>Embryophyta</taxon>
        <taxon>Tracheophyta</taxon>
        <taxon>Spermatophyta</taxon>
        <taxon>Magnoliopsida</taxon>
        <taxon>eudicotyledons</taxon>
        <taxon>Gunneridae</taxon>
        <taxon>Pentapetalae</taxon>
        <taxon>rosids</taxon>
        <taxon>fabids</taxon>
        <taxon>Fagales</taxon>
        <taxon>Fagaceae</taxon>
        <taxon>Fagus</taxon>
    </lineage>
</organism>
<gene>
    <name evidence="1" type="ORF">FSB_LOCUS59255</name>
</gene>
<accession>A0A2N9J4F0</accession>
<protein>
    <submittedName>
        <fullName evidence="1">Uncharacterized protein</fullName>
    </submittedName>
</protein>
<sequence length="58" mass="6440">MLLELLVNSWHFDNQVEENVAAAMELATAGKDEETLSEVEAILKPVNNQTWPSGIQQS</sequence>
<dbReference type="AlphaFoldDB" id="A0A2N9J4F0"/>